<dbReference type="EMBL" id="CAJVPY010006616">
    <property type="protein sequence ID" value="CAG8666067.1"/>
    <property type="molecule type" value="Genomic_DNA"/>
</dbReference>
<keyword evidence="3" id="KW-1185">Reference proteome</keyword>
<reference evidence="2" key="1">
    <citation type="submission" date="2021-06" db="EMBL/GenBank/DDBJ databases">
        <authorList>
            <person name="Kallberg Y."/>
            <person name="Tangrot J."/>
            <person name="Rosling A."/>
        </authorList>
    </citation>
    <scope>NUCLEOTIDE SEQUENCE</scope>
    <source>
        <strain evidence="2">MA453B</strain>
    </source>
</reference>
<feature type="region of interest" description="Disordered" evidence="1">
    <location>
        <begin position="284"/>
        <end position="316"/>
    </location>
</feature>
<evidence type="ECO:0000313" key="2">
    <source>
        <dbReference type="EMBL" id="CAG8666067.1"/>
    </source>
</evidence>
<feature type="compositionally biased region" description="Basic and acidic residues" evidence="1">
    <location>
        <begin position="284"/>
        <end position="297"/>
    </location>
</feature>
<dbReference type="Proteomes" id="UP000789405">
    <property type="component" value="Unassembled WGS sequence"/>
</dbReference>
<name>A0A9N9EA90_9GLOM</name>
<evidence type="ECO:0000256" key="1">
    <source>
        <dbReference type="SAM" id="MobiDB-lite"/>
    </source>
</evidence>
<gene>
    <name evidence="2" type="ORF">DERYTH_LOCUS10967</name>
</gene>
<comment type="caution">
    <text evidence="2">The sequence shown here is derived from an EMBL/GenBank/DDBJ whole genome shotgun (WGS) entry which is preliminary data.</text>
</comment>
<proteinExistence type="predicted"/>
<evidence type="ECO:0000313" key="3">
    <source>
        <dbReference type="Proteomes" id="UP000789405"/>
    </source>
</evidence>
<protein>
    <submittedName>
        <fullName evidence="2">21617_t:CDS:1</fullName>
    </submittedName>
</protein>
<organism evidence="2 3">
    <name type="scientific">Dentiscutata erythropus</name>
    <dbReference type="NCBI Taxonomy" id="1348616"/>
    <lineage>
        <taxon>Eukaryota</taxon>
        <taxon>Fungi</taxon>
        <taxon>Fungi incertae sedis</taxon>
        <taxon>Mucoromycota</taxon>
        <taxon>Glomeromycotina</taxon>
        <taxon>Glomeromycetes</taxon>
        <taxon>Diversisporales</taxon>
        <taxon>Gigasporaceae</taxon>
        <taxon>Dentiscutata</taxon>
    </lineage>
</organism>
<dbReference type="OrthoDB" id="10459601at2759"/>
<dbReference type="AlphaFoldDB" id="A0A9N9EA90"/>
<accession>A0A9N9EA90</accession>
<sequence length="316" mass="36940">MEEQDLNQEINEVIDSYNLPISIDYNHIVAQIDNLMETLLRLNLDNKEKSSNSKVIVERKDNNELNHKPTDKMLIVNKTALKQDRELVKEIFSDEKIEYREDQNIISKTPKEQDTNTKKQVKKTNTYLTSTEYLQKSLNQPTIKDYDGMSSMLDQKMFVDLDNSLKENKDINIILKLNKNQIIKNCLNPKSLILIFLKTIISVTLKSVLSCIQLLRTQELINPYTGLQFPDVFNRTPDLDITSKESEQRSQIHSKVLVCNSSDEQDISKKQIKCKLESKRFHDHSKDLKDLERSKPQKDHKRRLNVLRKSSNDYKS</sequence>